<reference evidence="2" key="2">
    <citation type="submission" date="2020-09" db="EMBL/GenBank/DDBJ databases">
        <authorList>
            <person name="Sun Q."/>
            <person name="Ohkuma M."/>
        </authorList>
    </citation>
    <scope>NUCLEOTIDE SEQUENCE</scope>
    <source>
        <strain evidence="2">JCM 4988</strain>
    </source>
</reference>
<evidence type="ECO:0000256" key="1">
    <source>
        <dbReference type="SAM" id="Coils"/>
    </source>
</evidence>
<name>A0A918QP64_9ACTN</name>
<accession>A0A918QP64</accession>
<keyword evidence="3" id="KW-1185">Reference proteome</keyword>
<dbReference type="RefSeq" id="WP_229869476.1">
    <property type="nucleotide sequence ID" value="NZ_BMWG01000031.1"/>
</dbReference>
<feature type="coiled-coil region" evidence="1">
    <location>
        <begin position="124"/>
        <end position="151"/>
    </location>
</feature>
<proteinExistence type="predicted"/>
<evidence type="ECO:0000313" key="3">
    <source>
        <dbReference type="Proteomes" id="UP000630936"/>
    </source>
</evidence>
<sequence length="164" mass="17942">MSDPHTGGENESPAELPRLRYALYVEALRARMPGPAFTLLMEAVNLYVKAGGGRVRLRMDPEDRELFTAEVQQELLTLLGLLGAMQPGHADRADHVVVRLGDGEHAKGALSLVPPEVAADPERLRAMLEKIDAQQRRLDDDRREVEEIARVSGMPVGGSGPSQE</sequence>
<keyword evidence="1" id="KW-0175">Coiled coil</keyword>
<gene>
    <name evidence="2" type="ORF">GCM10010387_63340</name>
</gene>
<evidence type="ECO:0000313" key="2">
    <source>
        <dbReference type="EMBL" id="GGZ60994.1"/>
    </source>
</evidence>
<reference evidence="2" key="1">
    <citation type="journal article" date="2014" name="Int. J. Syst. Evol. Microbiol.">
        <title>Complete genome sequence of Corynebacterium casei LMG S-19264T (=DSM 44701T), isolated from a smear-ripened cheese.</title>
        <authorList>
            <consortium name="US DOE Joint Genome Institute (JGI-PGF)"/>
            <person name="Walter F."/>
            <person name="Albersmeier A."/>
            <person name="Kalinowski J."/>
            <person name="Ruckert C."/>
        </authorList>
    </citation>
    <scope>NUCLEOTIDE SEQUENCE</scope>
    <source>
        <strain evidence="2">JCM 4988</strain>
    </source>
</reference>
<dbReference type="Proteomes" id="UP000630936">
    <property type="component" value="Unassembled WGS sequence"/>
</dbReference>
<dbReference type="EMBL" id="BMWG01000031">
    <property type="protein sequence ID" value="GGZ60994.1"/>
    <property type="molecule type" value="Genomic_DNA"/>
</dbReference>
<organism evidence="2 3">
    <name type="scientific">Streptomyces inusitatus</name>
    <dbReference type="NCBI Taxonomy" id="68221"/>
    <lineage>
        <taxon>Bacteria</taxon>
        <taxon>Bacillati</taxon>
        <taxon>Actinomycetota</taxon>
        <taxon>Actinomycetes</taxon>
        <taxon>Kitasatosporales</taxon>
        <taxon>Streptomycetaceae</taxon>
        <taxon>Streptomyces</taxon>
    </lineage>
</organism>
<dbReference type="AlphaFoldDB" id="A0A918QP64"/>
<comment type="caution">
    <text evidence="2">The sequence shown here is derived from an EMBL/GenBank/DDBJ whole genome shotgun (WGS) entry which is preliminary data.</text>
</comment>
<protein>
    <submittedName>
        <fullName evidence="2">Uncharacterized protein</fullName>
    </submittedName>
</protein>